<accession>A0A1B9IML7</accession>
<sequence length="253" mass="27956">MSSLDPNKSLPPLPPLKSFSLTHILYDPTHPLSIPLTLLSLSPIFLFVSYFTLLIFTRRLTIFLLAAGQLGNEVLSWILKRLLKGDRPYMGHGEVGTGYGMPSSHSQAAGFLVAWGIGYSWTLASRGQREGNGNGRLGVVRKVRNGIYILGLVIWSIGVSYSRWHLHYHSPIQIIAGYSVGLVAGAAYFWLTEYLPIYHSGSLVGQIRKKVEYWWEGVGGVGGWELGDAKGGWGEGWLVVGKDETGQKRKKSR</sequence>
<evidence type="ECO:0000313" key="9">
    <source>
        <dbReference type="Proteomes" id="UP000092583"/>
    </source>
</evidence>
<dbReference type="InterPro" id="IPR000326">
    <property type="entry name" value="PAP2/HPO"/>
</dbReference>
<evidence type="ECO:0000256" key="1">
    <source>
        <dbReference type="ARBA" id="ARBA00004141"/>
    </source>
</evidence>
<dbReference type="AlphaFoldDB" id="A0A1B9IML7"/>
<dbReference type="InterPro" id="IPR036938">
    <property type="entry name" value="PAP2/HPO_sf"/>
</dbReference>
<evidence type="ECO:0000313" key="8">
    <source>
        <dbReference type="EMBL" id="OCF56671.1"/>
    </source>
</evidence>
<dbReference type="GO" id="GO:0008610">
    <property type="term" value="P:lipid biosynthetic process"/>
    <property type="evidence" value="ECO:0007669"/>
    <property type="project" value="TreeGrafter"/>
</dbReference>
<keyword evidence="6" id="KW-0256">Endoplasmic reticulum</keyword>
<dbReference type="GO" id="GO:0005789">
    <property type="term" value="C:endoplasmic reticulum membrane"/>
    <property type="evidence" value="ECO:0007669"/>
    <property type="project" value="UniProtKB-SubCell"/>
</dbReference>
<dbReference type="Gene3D" id="1.20.144.10">
    <property type="entry name" value="Phosphatidic acid phosphatase type 2/haloperoxidase"/>
    <property type="match status" value="1"/>
</dbReference>
<comment type="function">
    <text evidence="6">Required for efficient N-glycosylation. Necessary for maintaining optimal levels of dolichol-linked oligosaccharides. Hydrolyzes dolichyl pyrophosphate at a very high rate and dolichyl monophosphate at a much lower rate. Does not act on phosphatidate.</text>
</comment>
<reference evidence="8 9" key="1">
    <citation type="submission" date="2013-07" db="EMBL/GenBank/DDBJ databases">
        <title>The Genome Sequence of Kwoniella mangroviensis CBS10435.</title>
        <authorList>
            <consortium name="The Broad Institute Genome Sequencing Platform"/>
            <person name="Cuomo C."/>
            <person name="Litvintseva A."/>
            <person name="Chen Y."/>
            <person name="Heitman J."/>
            <person name="Sun S."/>
            <person name="Springer D."/>
            <person name="Dromer F."/>
            <person name="Young S.K."/>
            <person name="Zeng Q."/>
            <person name="Gargeya S."/>
            <person name="Fitzgerald M."/>
            <person name="Abouelleil A."/>
            <person name="Alvarado L."/>
            <person name="Berlin A.M."/>
            <person name="Chapman S.B."/>
            <person name="Dewar J."/>
            <person name="Goldberg J."/>
            <person name="Griggs A."/>
            <person name="Gujja S."/>
            <person name="Hansen M."/>
            <person name="Howarth C."/>
            <person name="Imamovic A."/>
            <person name="Larimer J."/>
            <person name="McCowan C."/>
            <person name="Murphy C."/>
            <person name="Pearson M."/>
            <person name="Priest M."/>
            <person name="Roberts A."/>
            <person name="Saif S."/>
            <person name="Shea T."/>
            <person name="Sykes S."/>
            <person name="Wortman J."/>
            <person name="Nusbaum C."/>
            <person name="Birren B."/>
        </authorList>
    </citation>
    <scope>NUCLEOTIDE SEQUENCE [LARGE SCALE GENOMIC DNA]</scope>
    <source>
        <strain evidence="8 9">CBS 10435</strain>
    </source>
</reference>
<keyword evidence="3 6" id="KW-0378">Hydrolase</keyword>
<evidence type="ECO:0000256" key="4">
    <source>
        <dbReference type="ARBA" id="ARBA00022989"/>
    </source>
</evidence>
<dbReference type="SMART" id="SM00014">
    <property type="entry name" value="acidPPc"/>
    <property type="match status" value="1"/>
</dbReference>
<dbReference type="SUPFAM" id="SSF48317">
    <property type="entry name" value="Acid phosphatase/Vanadium-dependent haloperoxidase"/>
    <property type="match status" value="1"/>
</dbReference>
<reference evidence="9" key="2">
    <citation type="submission" date="2013-12" db="EMBL/GenBank/DDBJ databases">
        <title>Evolution of pathogenesis and genome organization in the Tremellales.</title>
        <authorList>
            <person name="Cuomo C."/>
            <person name="Litvintseva A."/>
            <person name="Heitman J."/>
            <person name="Chen Y."/>
            <person name="Sun S."/>
            <person name="Springer D."/>
            <person name="Dromer F."/>
            <person name="Young S."/>
            <person name="Zeng Q."/>
            <person name="Chapman S."/>
            <person name="Gujja S."/>
            <person name="Saif S."/>
            <person name="Birren B."/>
        </authorList>
    </citation>
    <scope>NUCLEOTIDE SEQUENCE [LARGE SCALE GENOMIC DNA]</scope>
    <source>
        <strain evidence="9">CBS 10435</strain>
    </source>
</reference>
<proteinExistence type="inferred from homology"/>
<feature type="transmembrane region" description="Helical" evidence="6">
    <location>
        <begin position="32"/>
        <end position="53"/>
    </location>
</feature>
<comment type="similarity">
    <text evidence="6">Belongs to the dolichyldiphosphatase family.</text>
</comment>
<evidence type="ECO:0000256" key="5">
    <source>
        <dbReference type="ARBA" id="ARBA00023136"/>
    </source>
</evidence>
<dbReference type="GO" id="GO:0047874">
    <property type="term" value="F:dolichyldiphosphatase activity"/>
    <property type="evidence" value="ECO:0007669"/>
    <property type="project" value="UniProtKB-UniRule"/>
</dbReference>
<keyword evidence="2 6" id="KW-0812">Transmembrane</keyword>
<dbReference type="UniPathway" id="UPA00378"/>
<organism evidence="8 9">
    <name type="scientific">Kwoniella mangroviensis CBS 10435</name>
    <dbReference type="NCBI Taxonomy" id="1331196"/>
    <lineage>
        <taxon>Eukaryota</taxon>
        <taxon>Fungi</taxon>
        <taxon>Dikarya</taxon>
        <taxon>Basidiomycota</taxon>
        <taxon>Agaricomycotina</taxon>
        <taxon>Tremellomycetes</taxon>
        <taxon>Tremellales</taxon>
        <taxon>Cryptococcaceae</taxon>
        <taxon>Kwoniella</taxon>
    </lineage>
</organism>
<dbReference type="GO" id="GO:0006487">
    <property type="term" value="P:protein N-linked glycosylation"/>
    <property type="evidence" value="ECO:0007669"/>
    <property type="project" value="UniProtKB-UniRule"/>
</dbReference>
<evidence type="ECO:0000256" key="2">
    <source>
        <dbReference type="ARBA" id="ARBA00022692"/>
    </source>
</evidence>
<name>A0A1B9IML7_9TREE</name>
<evidence type="ECO:0000256" key="3">
    <source>
        <dbReference type="ARBA" id="ARBA00022801"/>
    </source>
</evidence>
<feature type="transmembrane region" description="Helical" evidence="6">
    <location>
        <begin position="170"/>
        <end position="191"/>
    </location>
</feature>
<comment type="subcellular location">
    <subcellularLocation>
        <location evidence="6">Endoplasmic reticulum membrane</location>
        <topology evidence="6">Multi-pass membrane protein</topology>
    </subcellularLocation>
    <subcellularLocation>
        <location evidence="1">Membrane</location>
        <topology evidence="1">Multi-pass membrane protein</topology>
    </subcellularLocation>
</comment>
<dbReference type="STRING" id="1331196.A0A1B9IML7"/>
<feature type="domain" description="Phosphatidic acid phosphatase type 2/haloperoxidase" evidence="7">
    <location>
        <begin position="62"/>
        <end position="189"/>
    </location>
</feature>
<dbReference type="OrthoDB" id="302705at2759"/>
<keyword evidence="4 6" id="KW-1133">Transmembrane helix</keyword>
<dbReference type="EMBL" id="KI669464">
    <property type="protein sequence ID" value="OCF56671.1"/>
    <property type="molecule type" value="Genomic_DNA"/>
</dbReference>
<feature type="transmembrane region" description="Helical" evidence="6">
    <location>
        <begin position="145"/>
        <end position="164"/>
    </location>
</feature>
<comment type="catalytic activity">
    <reaction evidence="6">
        <text>a di-trans,poly-cis-dolichyl diphosphate + H2O = a di-trans,poly-cis-dolichyl phosphate + phosphate + H(+)</text>
        <dbReference type="Rhea" id="RHEA:14385"/>
        <dbReference type="Rhea" id="RHEA-COMP:19498"/>
        <dbReference type="Rhea" id="RHEA-COMP:19506"/>
        <dbReference type="ChEBI" id="CHEBI:15377"/>
        <dbReference type="ChEBI" id="CHEBI:15378"/>
        <dbReference type="ChEBI" id="CHEBI:43474"/>
        <dbReference type="ChEBI" id="CHEBI:57497"/>
        <dbReference type="ChEBI" id="CHEBI:57683"/>
        <dbReference type="EC" id="3.6.1.43"/>
    </reaction>
</comment>
<dbReference type="InterPro" id="IPR039667">
    <property type="entry name" value="Dolichyldiphosphatase_PAP2"/>
</dbReference>
<dbReference type="Pfam" id="PF01569">
    <property type="entry name" value="PAP2"/>
    <property type="match status" value="1"/>
</dbReference>
<dbReference type="Proteomes" id="UP000092583">
    <property type="component" value="Unassembled WGS sequence"/>
</dbReference>
<dbReference type="PANTHER" id="PTHR11247:SF1">
    <property type="entry name" value="DOLICHYLDIPHOSPHATASE 1"/>
    <property type="match status" value="1"/>
</dbReference>
<gene>
    <name evidence="8" type="ORF">L486_05525</name>
</gene>
<comment type="pathway">
    <text evidence="6">Protein modification; protein glycosylation.</text>
</comment>
<dbReference type="CDD" id="cd03382">
    <property type="entry name" value="PAP2_dolichyldiphosphatase"/>
    <property type="match status" value="1"/>
</dbReference>
<dbReference type="EC" id="3.6.1.43" evidence="6"/>
<evidence type="ECO:0000259" key="7">
    <source>
        <dbReference type="SMART" id="SM00014"/>
    </source>
</evidence>
<protein>
    <recommendedName>
        <fullName evidence="6">Dolichyldiphosphatase</fullName>
        <ecNumber evidence="6">3.6.1.43</ecNumber>
    </recommendedName>
</protein>
<evidence type="ECO:0000256" key="6">
    <source>
        <dbReference type="RuleBase" id="RU367078"/>
    </source>
</evidence>
<dbReference type="PANTHER" id="PTHR11247">
    <property type="entry name" value="PALMITOYL-PROTEIN THIOESTERASE/DOLICHYLDIPHOSPHATASE 1"/>
    <property type="match status" value="1"/>
</dbReference>
<keyword evidence="9" id="KW-1185">Reference proteome</keyword>
<keyword evidence="5 6" id="KW-0472">Membrane</keyword>